<sequence length="134" mass="13492">MSESTITVRRLTALSGALRVGVGLFALAKPNTLVTLWVGRVRPQKSSAVLGRALGARDVAIGAGTVTSAFSDQPVTGWLVAGGTADAVDALATVGSWRRLPRVRRGLVLAAAGGSTAAAAALAALVAWTEGTGR</sequence>
<comment type="caution">
    <text evidence="2">The sequence shown here is derived from an EMBL/GenBank/DDBJ whole genome shotgun (WGS) entry which is preliminary data.</text>
</comment>
<keyword evidence="1" id="KW-0812">Transmembrane</keyword>
<proteinExistence type="predicted"/>
<gene>
    <name evidence="2" type="ORF">H0B56_15060</name>
</gene>
<keyword evidence="3" id="KW-1185">Reference proteome</keyword>
<organism evidence="2 3">
    <name type="scientific">Haloechinothrix aidingensis</name>
    <dbReference type="NCBI Taxonomy" id="2752311"/>
    <lineage>
        <taxon>Bacteria</taxon>
        <taxon>Bacillati</taxon>
        <taxon>Actinomycetota</taxon>
        <taxon>Actinomycetes</taxon>
        <taxon>Pseudonocardiales</taxon>
        <taxon>Pseudonocardiaceae</taxon>
        <taxon>Haloechinothrix</taxon>
    </lineage>
</organism>
<evidence type="ECO:0000313" key="3">
    <source>
        <dbReference type="Proteomes" id="UP000582974"/>
    </source>
</evidence>
<reference evidence="2 3" key="1">
    <citation type="submission" date="2020-07" db="EMBL/GenBank/DDBJ databases">
        <title>Genome of Haloechinothrix sp.</title>
        <authorList>
            <person name="Tang S.-K."/>
            <person name="Yang L."/>
            <person name="Zhu W.-Y."/>
        </authorList>
    </citation>
    <scope>NUCLEOTIDE SEQUENCE [LARGE SCALE GENOMIC DNA]</scope>
    <source>
        <strain evidence="2 3">YIM 98757</strain>
    </source>
</reference>
<dbReference type="Proteomes" id="UP000582974">
    <property type="component" value="Unassembled WGS sequence"/>
</dbReference>
<evidence type="ECO:0000313" key="2">
    <source>
        <dbReference type="EMBL" id="MBA0126869.1"/>
    </source>
</evidence>
<dbReference type="EMBL" id="JACCKD010000005">
    <property type="protein sequence ID" value="MBA0126869.1"/>
    <property type="molecule type" value="Genomic_DNA"/>
</dbReference>
<feature type="transmembrane region" description="Helical" evidence="1">
    <location>
        <begin position="107"/>
        <end position="128"/>
    </location>
</feature>
<keyword evidence="1" id="KW-1133">Transmembrane helix</keyword>
<dbReference type="AlphaFoldDB" id="A0A838AC82"/>
<protein>
    <submittedName>
        <fullName evidence="2">Uncharacterized protein</fullName>
    </submittedName>
</protein>
<keyword evidence="1" id="KW-0472">Membrane</keyword>
<accession>A0A838AC82</accession>
<dbReference type="RefSeq" id="WP_180893693.1">
    <property type="nucleotide sequence ID" value="NZ_JACCKD010000005.1"/>
</dbReference>
<evidence type="ECO:0000256" key="1">
    <source>
        <dbReference type="SAM" id="Phobius"/>
    </source>
</evidence>
<name>A0A838AC82_9PSEU</name>